<comment type="caution">
    <text evidence="6">The sequence shown here is derived from an EMBL/GenBank/DDBJ whole genome shotgun (WGS) entry which is preliminary data.</text>
</comment>
<organism evidence="6 7">
    <name type="scientific">Bionectria ochroleuca</name>
    <name type="common">Gliocladium roseum</name>
    <dbReference type="NCBI Taxonomy" id="29856"/>
    <lineage>
        <taxon>Eukaryota</taxon>
        <taxon>Fungi</taxon>
        <taxon>Dikarya</taxon>
        <taxon>Ascomycota</taxon>
        <taxon>Pezizomycotina</taxon>
        <taxon>Sordariomycetes</taxon>
        <taxon>Hypocreomycetidae</taxon>
        <taxon>Hypocreales</taxon>
        <taxon>Bionectriaceae</taxon>
        <taxon>Clonostachys</taxon>
    </lineage>
</organism>
<keyword evidence="4" id="KW-0812">Transmembrane</keyword>
<dbReference type="PROSITE" id="PS50850">
    <property type="entry name" value="MFS"/>
    <property type="match status" value="1"/>
</dbReference>
<dbReference type="InterPro" id="IPR011701">
    <property type="entry name" value="MFS"/>
</dbReference>
<protein>
    <recommendedName>
        <fullName evidence="5">Major facilitator superfamily (MFS) profile domain-containing protein</fullName>
    </recommendedName>
</protein>
<name>A0ABY6UXA0_BIOOC</name>
<dbReference type="SUPFAM" id="SSF103473">
    <property type="entry name" value="MFS general substrate transporter"/>
    <property type="match status" value="1"/>
</dbReference>
<gene>
    <name evidence="6" type="ORF">CLO192961_LOCUS391436</name>
</gene>
<evidence type="ECO:0000313" key="7">
    <source>
        <dbReference type="Proteomes" id="UP000766486"/>
    </source>
</evidence>
<accession>A0ABY6UXA0</accession>
<dbReference type="Gene3D" id="1.20.1250.20">
    <property type="entry name" value="MFS general substrate transporter like domains"/>
    <property type="match status" value="2"/>
</dbReference>
<dbReference type="PANTHER" id="PTHR11360">
    <property type="entry name" value="MONOCARBOXYLATE TRANSPORTER"/>
    <property type="match status" value="1"/>
</dbReference>
<dbReference type="Proteomes" id="UP000766486">
    <property type="component" value="Unassembled WGS sequence"/>
</dbReference>
<evidence type="ECO:0000256" key="4">
    <source>
        <dbReference type="SAM" id="Phobius"/>
    </source>
</evidence>
<feature type="transmembrane region" description="Helical" evidence="4">
    <location>
        <begin position="205"/>
        <end position="225"/>
    </location>
</feature>
<feature type="transmembrane region" description="Helical" evidence="4">
    <location>
        <begin position="174"/>
        <end position="193"/>
    </location>
</feature>
<evidence type="ECO:0000256" key="2">
    <source>
        <dbReference type="ARBA" id="ARBA00006727"/>
    </source>
</evidence>
<dbReference type="InterPro" id="IPR020846">
    <property type="entry name" value="MFS_dom"/>
</dbReference>
<evidence type="ECO:0000256" key="3">
    <source>
        <dbReference type="SAM" id="MobiDB-lite"/>
    </source>
</evidence>
<feature type="transmembrane region" description="Helical" evidence="4">
    <location>
        <begin position="245"/>
        <end position="266"/>
    </location>
</feature>
<feature type="domain" description="Major facilitator superfamily (MFS) profile" evidence="5">
    <location>
        <begin position="249"/>
        <end position="456"/>
    </location>
</feature>
<proteinExistence type="inferred from homology"/>
<evidence type="ECO:0000256" key="1">
    <source>
        <dbReference type="ARBA" id="ARBA00004141"/>
    </source>
</evidence>
<keyword evidence="7" id="KW-1185">Reference proteome</keyword>
<feature type="transmembrane region" description="Helical" evidence="4">
    <location>
        <begin position="142"/>
        <end position="162"/>
    </location>
</feature>
<evidence type="ECO:0000259" key="5">
    <source>
        <dbReference type="PROSITE" id="PS50850"/>
    </source>
</evidence>
<sequence>MASTSTELQPVGASTDRTDGAEINGNDFAVGQEFCLPPVDRGKDAWLFLGAAFLVDCFVWGFPFAFGVFQDYYRTHEPFAGSGQTTAVGTCAMGIMYLGCPVIMAFIRYYPKESRFSPFFGLVVMSCCLVASSYSTTITHLILSQGVGYALGGTICFCPCVVYVEEWFVKRKGFAYGVMWAGTGTGGCTIPLLLEFLLNRYGFRFTLRLWSGLIFALVAPFLYFLKPRIKSSPARRSRRIDFGFLFHPTFLVYQLPSIVQAFGFFLPTLWLPSYVRDVFGASSFQAALIVVALNVAAVVGNVIMGWLVDRLHVSTCIMISTLGAVLSTFLIWGLAANLGMIYAFCLIYGLFAGSYTATWAGVMRLMSKPGGSSEQAGTGPSGTVFDPIMMFSALEAGRGIGNLVSGPLSEGLNRGFPWEGQALAGYGSGYGALIVFTGVTALMGGSGSVARRIGLV</sequence>
<dbReference type="Pfam" id="PF07690">
    <property type="entry name" value="MFS_1"/>
    <property type="match status" value="1"/>
</dbReference>
<dbReference type="InterPro" id="IPR050327">
    <property type="entry name" value="Proton-linked_MCT"/>
</dbReference>
<feature type="transmembrane region" description="Helical" evidence="4">
    <location>
        <begin position="315"/>
        <end position="335"/>
    </location>
</feature>
<feature type="transmembrane region" description="Helical" evidence="4">
    <location>
        <begin position="46"/>
        <end position="66"/>
    </location>
</feature>
<reference evidence="6 7" key="1">
    <citation type="submission" date="2019-06" db="EMBL/GenBank/DDBJ databases">
        <authorList>
            <person name="Broberg M."/>
        </authorList>
    </citation>
    <scope>NUCLEOTIDE SEQUENCE [LARGE SCALE GENOMIC DNA]</scope>
</reference>
<feature type="transmembrane region" description="Helical" evidence="4">
    <location>
        <begin position="286"/>
        <end position="308"/>
    </location>
</feature>
<evidence type="ECO:0000313" key="6">
    <source>
        <dbReference type="EMBL" id="VUC34756.1"/>
    </source>
</evidence>
<comment type="subcellular location">
    <subcellularLocation>
        <location evidence="1">Membrane</location>
        <topology evidence="1">Multi-pass membrane protein</topology>
    </subcellularLocation>
</comment>
<feature type="transmembrane region" description="Helical" evidence="4">
    <location>
        <begin position="341"/>
        <end position="362"/>
    </location>
</feature>
<feature type="region of interest" description="Disordered" evidence="3">
    <location>
        <begin position="1"/>
        <end position="22"/>
    </location>
</feature>
<dbReference type="InterPro" id="IPR036259">
    <property type="entry name" value="MFS_trans_sf"/>
</dbReference>
<keyword evidence="4" id="KW-0472">Membrane</keyword>
<dbReference type="PANTHER" id="PTHR11360:SF287">
    <property type="entry name" value="MFS MONOCARBOXYLATE TRANSPORTER"/>
    <property type="match status" value="1"/>
</dbReference>
<feature type="transmembrane region" description="Helical" evidence="4">
    <location>
        <begin position="86"/>
        <end position="107"/>
    </location>
</feature>
<comment type="similarity">
    <text evidence="2">Belongs to the major facilitator superfamily. Monocarboxylate porter (TC 2.A.1.13) family.</text>
</comment>
<keyword evidence="4" id="KW-1133">Transmembrane helix</keyword>
<dbReference type="EMBL" id="CABFNS010000893">
    <property type="protein sequence ID" value="VUC34756.1"/>
    <property type="molecule type" value="Genomic_DNA"/>
</dbReference>
<feature type="transmembrane region" description="Helical" evidence="4">
    <location>
        <begin position="119"/>
        <end position="136"/>
    </location>
</feature>